<evidence type="ECO:0000313" key="2">
    <source>
        <dbReference type="EMBL" id="GAA0876424.1"/>
    </source>
</evidence>
<organism evidence="2 3">
    <name type="scientific">Wandonia haliotis</name>
    <dbReference type="NCBI Taxonomy" id="574963"/>
    <lineage>
        <taxon>Bacteria</taxon>
        <taxon>Pseudomonadati</taxon>
        <taxon>Bacteroidota</taxon>
        <taxon>Flavobacteriia</taxon>
        <taxon>Flavobacteriales</taxon>
        <taxon>Crocinitomicaceae</taxon>
        <taxon>Wandonia</taxon>
    </lineage>
</organism>
<dbReference type="Proteomes" id="UP001501126">
    <property type="component" value="Unassembled WGS sequence"/>
</dbReference>
<sequence>MKERIDFLIQTLNLQPHPEGGYYGETYRADLQIATGNGNRSLMTAIYFLLTSKDVSRFHRIKSDELWFHHEGSDLTVHILDERGHTELKLGSGTTFSSPQQLVPAEKIFGSSVDSENSYALVSCVVAPGFDFTDFTLFEKEELIRQFPTHETIISRLT</sequence>
<dbReference type="Gene3D" id="2.60.120.10">
    <property type="entry name" value="Jelly Rolls"/>
    <property type="match status" value="1"/>
</dbReference>
<keyword evidence="3" id="KW-1185">Reference proteome</keyword>
<dbReference type="EMBL" id="BAAAFH010000022">
    <property type="protein sequence ID" value="GAA0876424.1"/>
    <property type="molecule type" value="Genomic_DNA"/>
</dbReference>
<dbReference type="InterPro" id="IPR009327">
    <property type="entry name" value="Cupin_DUF985"/>
</dbReference>
<dbReference type="InterPro" id="IPR011051">
    <property type="entry name" value="RmlC_Cupin_sf"/>
</dbReference>
<comment type="caution">
    <text evidence="2">The sequence shown here is derived from an EMBL/GenBank/DDBJ whole genome shotgun (WGS) entry which is preliminary data.</text>
</comment>
<dbReference type="RefSeq" id="WP_343789221.1">
    <property type="nucleotide sequence ID" value="NZ_BAAAFH010000022.1"/>
</dbReference>
<dbReference type="PANTHER" id="PTHR33387:SF3">
    <property type="entry name" value="DUF985 DOMAIN-CONTAINING PROTEIN"/>
    <property type="match status" value="1"/>
</dbReference>
<feature type="domain" description="DUF985" evidence="1">
    <location>
        <begin position="8"/>
        <end position="137"/>
    </location>
</feature>
<dbReference type="CDD" id="cd06121">
    <property type="entry name" value="cupin_YML079wp"/>
    <property type="match status" value="1"/>
</dbReference>
<dbReference type="InterPro" id="IPR039935">
    <property type="entry name" value="YML079W-like"/>
</dbReference>
<evidence type="ECO:0000259" key="1">
    <source>
        <dbReference type="Pfam" id="PF06172"/>
    </source>
</evidence>
<dbReference type="PANTHER" id="PTHR33387">
    <property type="entry name" value="RMLC-LIKE JELLY ROLL FOLD PROTEIN"/>
    <property type="match status" value="1"/>
</dbReference>
<evidence type="ECO:0000313" key="3">
    <source>
        <dbReference type="Proteomes" id="UP001501126"/>
    </source>
</evidence>
<gene>
    <name evidence="2" type="ORF">GCM10009118_28340</name>
</gene>
<proteinExistence type="predicted"/>
<name>A0ABN1MTZ1_9FLAO</name>
<dbReference type="SUPFAM" id="SSF51182">
    <property type="entry name" value="RmlC-like cupins"/>
    <property type="match status" value="1"/>
</dbReference>
<dbReference type="InterPro" id="IPR014710">
    <property type="entry name" value="RmlC-like_jellyroll"/>
</dbReference>
<protein>
    <submittedName>
        <fullName evidence="2">Cupin domain-containing protein</fullName>
    </submittedName>
</protein>
<dbReference type="Pfam" id="PF06172">
    <property type="entry name" value="Cupin_5"/>
    <property type="match status" value="1"/>
</dbReference>
<reference evidence="2 3" key="1">
    <citation type="journal article" date="2019" name="Int. J. Syst. Evol. Microbiol.">
        <title>The Global Catalogue of Microorganisms (GCM) 10K type strain sequencing project: providing services to taxonomists for standard genome sequencing and annotation.</title>
        <authorList>
            <consortium name="The Broad Institute Genomics Platform"/>
            <consortium name="The Broad Institute Genome Sequencing Center for Infectious Disease"/>
            <person name="Wu L."/>
            <person name="Ma J."/>
        </authorList>
    </citation>
    <scope>NUCLEOTIDE SEQUENCE [LARGE SCALE GENOMIC DNA]</scope>
    <source>
        <strain evidence="2 3">JCM 16083</strain>
    </source>
</reference>
<accession>A0ABN1MTZ1</accession>